<comment type="caution">
    <text evidence="1">The sequence shown here is derived from an EMBL/GenBank/DDBJ whole genome shotgun (WGS) entry which is preliminary data.</text>
</comment>
<gene>
    <name evidence="2" type="ORF">DFR61_1559</name>
    <name evidence="1" type="ORF">NCTC10597_00167</name>
</gene>
<proteinExistence type="predicted"/>
<dbReference type="OrthoDB" id="9792518at2"/>
<dbReference type="InterPro" id="IPR023198">
    <property type="entry name" value="PGP-like_dom2"/>
</dbReference>
<dbReference type="InterPro" id="IPR006439">
    <property type="entry name" value="HAD-SF_hydro_IA"/>
</dbReference>
<dbReference type="InterPro" id="IPR036412">
    <property type="entry name" value="HAD-like_sf"/>
</dbReference>
<dbReference type="Gene3D" id="1.10.150.240">
    <property type="entry name" value="Putative phosphatase, domain 2"/>
    <property type="match status" value="1"/>
</dbReference>
<dbReference type="SFLD" id="SFLDS00003">
    <property type="entry name" value="Haloacid_Dehalogenase"/>
    <property type="match status" value="1"/>
</dbReference>
<evidence type="ECO:0000313" key="2">
    <source>
        <dbReference type="EMBL" id="TDR33391.1"/>
    </source>
</evidence>
<dbReference type="SUPFAM" id="SSF56784">
    <property type="entry name" value="HAD-like"/>
    <property type="match status" value="1"/>
</dbReference>
<keyword evidence="1" id="KW-0378">Hydrolase</keyword>
<evidence type="ECO:0000313" key="3">
    <source>
        <dbReference type="Proteomes" id="UP000254330"/>
    </source>
</evidence>
<dbReference type="EMBL" id="UGNP01000001">
    <property type="protein sequence ID" value="STX08504.1"/>
    <property type="molecule type" value="Genomic_DNA"/>
</dbReference>
<protein>
    <submittedName>
        <fullName evidence="2">Hydrolase of the HAD superfamily</fullName>
    </submittedName>
    <submittedName>
        <fullName evidence="1">Phosphorylated carbohydrates phosphatase TM_1254</fullName>
        <ecNumber evidence="1">3.1.3.-</ecNumber>
    </submittedName>
</protein>
<sequence length="208" mass="23351">MKAVIFDFDGTIVDTESLWVDVYIDLIEEKYGHTVPMTIFNKCVGTKDTALYDYLTEYVDASIKREQLSPLAEQLVNSHINSLPIRQGILSALDRFKAQGLRIAIASGSQRHWILSFIQENNLTHYFEEIRCADDVENVKPSPDIYLAALEALNLTANECFAIEDSVNGATAAIRADIKCYVVPNEVTALDTFPLEVIRLDSFDDILV</sequence>
<dbReference type="Proteomes" id="UP000294641">
    <property type="component" value="Unassembled WGS sequence"/>
</dbReference>
<organism evidence="1 3">
    <name type="scientific">Kurthia zopfii</name>
    <dbReference type="NCBI Taxonomy" id="1650"/>
    <lineage>
        <taxon>Bacteria</taxon>
        <taxon>Bacillati</taxon>
        <taxon>Bacillota</taxon>
        <taxon>Bacilli</taxon>
        <taxon>Bacillales</taxon>
        <taxon>Caryophanaceae</taxon>
        <taxon>Kurthia</taxon>
    </lineage>
</organism>
<dbReference type="InterPro" id="IPR023214">
    <property type="entry name" value="HAD_sf"/>
</dbReference>
<name>A0A8B4Q8L1_9BACL</name>
<evidence type="ECO:0000313" key="1">
    <source>
        <dbReference type="EMBL" id="STX08504.1"/>
    </source>
</evidence>
<dbReference type="AlphaFoldDB" id="A0A8B4Q8L1"/>
<dbReference type="EC" id="3.1.3.-" evidence="1"/>
<dbReference type="EMBL" id="SNZG01000055">
    <property type="protein sequence ID" value="TDR33391.1"/>
    <property type="molecule type" value="Genomic_DNA"/>
</dbReference>
<reference evidence="2 4" key="2">
    <citation type="submission" date="2019-03" db="EMBL/GenBank/DDBJ databases">
        <title>Genomic Encyclopedia of Type Strains, Phase IV (KMG-IV): sequencing the most valuable type-strain genomes for metagenomic binning, comparative biology and taxonomic classification.</title>
        <authorList>
            <person name="Goeker M."/>
        </authorList>
    </citation>
    <scope>NUCLEOTIDE SEQUENCE [LARGE SCALE GENOMIC DNA]</scope>
    <source>
        <strain evidence="2 4">DSM 20580</strain>
    </source>
</reference>
<dbReference type="InterPro" id="IPR041492">
    <property type="entry name" value="HAD_2"/>
</dbReference>
<accession>A0A8B4Q8L1</accession>
<dbReference type="Pfam" id="PF13419">
    <property type="entry name" value="HAD_2"/>
    <property type="match status" value="1"/>
</dbReference>
<dbReference type="GO" id="GO:0016787">
    <property type="term" value="F:hydrolase activity"/>
    <property type="evidence" value="ECO:0007669"/>
    <property type="project" value="UniProtKB-KW"/>
</dbReference>
<dbReference type="Gene3D" id="3.40.50.1000">
    <property type="entry name" value="HAD superfamily/HAD-like"/>
    <property type="match status" value="1"/>
</dbReference>
<dbReference type="PANTHER" id="PTHR18901:SF38">
    <property type="entry name" value="PSEUDOURIDINE-5'-PHOSPHATASE"/>
    <property type="match status" value="1"/>
</dbReference>
<dbReference type="Proteomes" id="UP000254330">
    <property type="component" value="Unassembled WGS sequence"/>
</dbReference>
<evidence type="ECO:0000313" key="4">
    <source>
        <dbReference type="Proteomes" id="UP000294641"/>
    </source>
</evidence>
<dbReference type="NCBIfam" id="TIGR01509">
    <property type="entry name" value="HAD-SF-IA-v3"/>
    <property type="match status" value="1"/>
</dbReference>
<dbReference type="SFLD" id="SFLDG01129">
    <property type="entry name" value="C1.5:_HAD__Beta-PGM__Phosphata"/>
    <property type="match status" value="1"/>
</dbReference>
<keyword evidence="4" id="KW-1185">Reference proteome</keyword>
<dbReference type="PANTHER" id="PTHR18901">
    <property type="entry name" value="2-DEOXYGLUCOSE-6-PHOSPHATE PHOSPHATASE 2"/>
    <property type="match status" value="1"/>
</dbReference>
<dbReference type="PRINTS" id="PR00413">
    <property type="entry name" value="HADHALOGNASE"/>
</dbReference>
<reference evidence="1 3" key="1">
    <citation type="submission" date="2018-06" db="EMBL/GenBank/DDBJ databases">
        <authorList>
            <consortium name="Pathogen Informatics"/>
            <person name="Doyle S."/>
        </authorList>
    </citation>
    <scope>NUCLEOTIDE SEQUENCE [LARGE SCALE GENOMIC DNA]</scope>
    <source>
        <strain evidence="1 3">NCTC10597</strain>
    </source>
</reference>
<dbReference type="RefSeq" id="WP_109350168.1">
    <property type="nucleotide sequence ID" value="NZ_BJUE01000060.1"/>
</dbReference>